<organism evidence="1 2">
    <name type="scientific">[Clostridium] asparagiforme DSM 15981</name>
    <dbReference type="NCBI Taxonomy" id="518636"/>
    <lineage>
        <taxon>Bacteria</taxon>
        <taxon>Bacillati</taxon>
        <taxon>Bacillota</taxon>
        <taxon>Clostridia</taxon>
        <taxon>Lachnospirales</taxon>
        <taxon>Lachnospiraceae</taxon>
        <taxon>Enterocloster</taxon>
    </lineage>
</organism>
<dbReference type="HOGENOM" id="CLU_2932976_0_0_9"/>
<name>C0CVX6_9FIRM</name>
<gene>
    <name evidence="1" type="ORF">CLOSTASPAR_01130</name>
</gene>
<dbReference type="Proteomes" id="UP000004756">
    <property type="component" value="Unassembled WGS sequence"/>
</dbReference>
<dbReference type="AlphaFoldDB" id="C0CVX6"/>
<evidence type="ECO:0000313" key="2">
    <source>
        <dbReference type="Proteomes" id="UP000004756"/>
    </source>
</evidence>
<proteinExistence type="predicted"/>
<evidence type="ECO:0000313" key="1">
    <source>
        <dbReference type="EMBL" id="EEG56755.1"/>
    </source>
</evidence>
<accession>C0CVX6</accession>
<sequence length="60" mass="6813">MILYIYFFNVSRSHFPPIMSGGVPHVSSPSSHYTKKADFARGFYPFSGIPLHLSAFNYNL</sequence>
<comment type="caution">
    <text evidence="1">The sequence shown here is derived from an EMBL/GenBank/DDBJ whole genome shotgun (WGS) entry which is preliminary data.</text>
</comment>
<protein>
    <submittedName>
        <fullName evidence="1">Uncharacterized protein</fullName>
    </submittedName>
</protein>
<reference evidence="1 2" key="1">
    <citation type="submission" date="2009-02" db="EMBL/GenBank/DDBJ databases">
        <title>Draft genome sequence of Clostridium asparagiforme (DSM 15981).</title>
        <authorList>
            <person name="Sudarsanam P."/>
            <person name="Ley R."/>
            <person name="Guruge J."/>
            <person name="Turnbaugh P.J."/>
            <person name="Mahowald M."/>
            <person name="Liep D."/>
            <person name="Gordon J."/>
        </authorList>
    </citation>
    <scope>NUCLEOTIDE SEQUENCE [LARGE SCALE GENOMIC DNA]</scope>
    <source>
        <strain evidence="1 2">DSM 15981</strain>
    </source>
</reference>
<keyword evidence="2" id="KW-1185">Reference proteome</keyword>
<dbReference type="EMBL" id="ACCJ01000051">
    <property type="protein sequence ID" value="EEG56755.1"/>
    <property type="molecule type" value="Genomic_DNA"/>
</dbReference>